<protein>
    <submittedName>
        <fullName evidence="2">Uncharacterized protein</fullName>
    </submittedName>
</protein>
<name>V4IVZ0_9EURY</name>
<keyword evidence="1" id="KW-1133">Transmembrane helix</keyword>
<accession>V4IVZ0</accession>
<keyword evidence="1" id="KW-0472">Membrane</keyword>
<feature type="transmembrane region" description="Helical" evidence="1">
    <location>
        <begin position="139"/>
        <end position="160"/>
    </location>
</feature>
<feature type="transmembrane region" description="Helical" evidence="1">
    <location>
        <begin position="12"/>
        <end position="36"/>
    </location>
</feature>
<evidence type="ECO:0000313" key="2">
    <source>
        <dbReference type="EMBL" id="ESP87317.1"/>
    </source>
</evidence>
<evidence type="ECO:0000313" key="3">
    <source>
        <dbReference type="Proteomes" id="UP000017840"/>
    </source>
</evidence>
<dbReference type="Proteomes" id="UP000017840">
    <property type="component" value="Unassembled WGS sequence"/>
</dbReference>
<dbReference type="AlphaFoldDB" id="V4IVZ0"/>
<comment type="caution">
    <text evidence="2">The sequence shown here is derived from an EMBL/GenBank/DDBJ whole genome shotgun (WGS) entry which is preliminary data.</text>
</comment>
<keyword evidence="3" id="KW-1185">Reference proteome</keyword>
<keyword evidence="1" id="KW-0812">Transmembrane</keyword>
<gene>
    <name evidence="2" type="ORF">K933_14563</name>
</gene>
<evidence type="ECO:0000256" key="1">
    <source>
        <dbReference type="SAM" id="Phobius"/>
    </source>
</evidence>
<sequence length="171" mass="17633">MFPLQSPLDAAVGLLVRLLLLVVPFVVVFGGARLLLPRLFERLAEAGNWSANGESVLLAFALGTAATLGALVGVMLAAFEFLRVGSLVLTLGGVVTGVAVERRRRPRAPPRTELLAVVAGLLAVGVVSFAAPSHLLQSVGVFLAAGTFGGLARAAVVSVVSREPLATRVDD</sequence>
<proteinExistence type="predicted"/>
<feature type="transmembrane region" description="Helical" evidence="1">
    <location>
        <begin position="114"/>
        <end position="133"/>
    </location>
</feature>
<dbReference type="RefSeq" id="WP_023395486.1">
    <property type="nucleotide sequence ID" value="NZ_ASGZ01000060.1"/>
</dbReference>
<feature type="transmembrane region" description="Helical" evidence="1">
    <location>
        <begin position="84"/>
        <end position="102"/>
    </location>
</feature>
<organism evidence="2 3">
    <name type="scientific">Candidatus Halobonum tyrrellensis G22</name>
    <dbReference type="NCBI Taxonomy" id="1324957"/>
    <lineage>
        <taxon>Archaea</taxon>
        <taxon>Methanobacteriati</taxon>
        <taxon>Methanobacteriota</taxon>
        <taxon>Stenosarchaea group</taxon>
        <taxon>Halobacteria</taxon>
        <taxon>Halobacteriales</taxon>
        <taxon>Haloferacaceae</taxon>
        <taxon>Candidatus Halobonum</taxon>
    </lineage>
</organism>
<reference evidence="2 3" key="1">
    <citation type="journal article" date="2013" name="Genome Announc.">
        <title>Draft Genome Sequence of 'Candidatus Halobonum tyrrellensis' Strain G22, Isolated from the Hypersaline Waters of Lake Tyrrell, Australia.</title>
        <authorList>
            <person name="Ugalde J.A."/>
            <person name="Narasingarao P."/>
            <person name="Kuo S."/>
            <person name="Podell S."/>
            <person name="Allen E.E."/>
        </authorList>
    </citation>
    <scope>NUCLEOTIDE SEQUENCE [LARGE SCALE GENOMIC DNA]</scope>
    <source>
        <strain evidence="2 3">G22</strain>
    </source>
</reference>
<feature type="transmembrane region" description="Helical" evidence="1">
    <location>
        <begin position="56"/>
        <end position="78"/>
    </location>
</feature>
<dbReference type="EMBL" id="ASGZ01000060">
    <property type="protein sequence ID" value="ESP87317.1"/>
    <property type="molecule type" value="Genomic_DNA"/>
</dbReference>